<reference evidence="2" key="1">
    <citation type="submission" date="2016-03" db="EMBL/GenBank/DDBJ databases">
        <title>Mechanisms controlling the formation of the plant cell surface in tip-growing cells are functionally conserved among land plants.</title>
        <authorList>
            <person name="Honkanen S."/>
            <person name="Jones V.A."/>
            <person name="Morieri G."/>
            <person name="Champion C."/>
            <person name="Hetherington A.J."/>
            <person name="Kelly S."/>
            <person name="Saint-Marcoux D."/>
            <person name="Proust H."/>
            <person name="Prescott H."/>
            <person name="Dolan L."/>
        </authorList>
    </citation>
    <scope>NUCLEOTIDE SEQUENCE [LARGE SCALE GENOMIC DNA]</scope>
    <source>
        <tissue evidence="2">Whole gametophyte</tissue>
    </source>
</reference>
<name>A0A176WI27_MARPO</name>
<organism evidence="2 3">
    <name type="scientific">Marchantia polymorpha subsp. ruderalis</name>
    <dbReference type="NCBI Taxonomy" id="1480154"/>
    <lineage>
        <taxon>Eukaryota</taxon>
        <taxon>Viridiplantae</taxon>
        <taxon>Streptophyta</taxon>
        <taxon>Embryophyta</taxon>
        <taxon>Marchantiophyta</taxon>
        <taxon>Marchantiopsida</taxon>
        <taxon>Marchantiidae</taxon>
        <taxon>Marchantiales</taxon>
        <taxon>Marchantiaceae</taxon>
        <taxon>Marchantia</taxon>
    </lineage>
</organism>
<evidence type="ECO:0000256" key="1">
    <source>
        <dbReference type="SAM" id="MobiDB-lite"/>
    </source>
</evidence>
<evidence type="ECO:0000313" key="2">
    <source>
        <dbReference type="EMBL" id="OAE31955.1"/>
    </source>
</evidence>
<sequence>MDMSFLPRGTSSPSSLRPTIMFECISSEPRVNEHQRKALSTLGLGAGGGVSTRVQYRRQCLALNGGAKREDCHEKQPQKKKSKVKSEEDVLGLEKGATFDGDDSENKEIDELFEQEAGE</sequence>
<proteinExistence type="predicted"/>
<dbReference type="AlphaFoldDB" id="A0A176WI27"/>
<accession>A0A176WI27</accession>
<comment type="caution">
    <text evidence="2">The sequence shown here is derived from an EMBL/GenBank/DDBJ whole genome shotgun (WGS) entry which is preliminary data.</text>
</comment>
<dbReference type="Proteomes" id="UP000077202">
    <property type="component" value="Unassembled WGS sequence"/>
</dbReference>
<protein>
    <submittedName>
        <fullName evidence="2">Uncharacterized protein</fullName>
    </submittedName>
</protein>
<feature type="region of interest" description="Disordered" evidence="1">
    <location>
        <begin position="67"/>
        <end position="119"/>
    </location>
</feature>
<feature type="compositionally biased region" description="Basic and acidic residues" evidence="1">
    <location>
        <begin position="67"/>
        <end position="77"/>
    </location>
</feature>
<gene>
    <name evidence="2" type="ORF">AXG93_4421s1060</name>
</gene>
<evidence type="ECO:0000313" key="3">
    <source>
        <dbReference type="Proteomes" id="UP000077202"/>
    </source>
</evidence>
<dbReference type="EMBL" id="LVLJ01000930">
    <property type="protein sequence ID" value="OAE31955.1"/>
    <property type="molecule type" value="Genomic_DNA"/>
</dbReference>
<keyword evidence="3" id="KW-1185">Reference proteome</keyword>